<evidence type="ECO:0000313" key="2">
    <source>
        <dbReference type="EMBL" id="PNT20354.1"/>
    </source>
</evidence>
<organism evidence="2 3">
    <name type="scientific">Populus trichocarpa</name>
    <name type="common">Western balsam poplar</name>
    <name type="synonym">Populus balsamifera subsp. trichocarpa</name>
    <dbReference type="NCBI Taxonomy" id="3694"/>
    <lineage>
        <taxon>Eukaryota</taxon>
        <taxon>Viridiplantae</taxon>
        <taxon>Streptophyta</taxon>
        <taxon>Embryophyta</taxon>
        <taxon>Tracheophyta</taxon>
        <taxon>Spermatophyta</taxon>
        <taxon>Magnoliopsida</taxon>
        <taxon>eudicotyledons</taxon>
        <taxon>Gunneridae</taxon>
        <taxon>Pentapetalae</taxon>
        <taxon>rosids</taxon>
        <taxon>fabids</taxon>
        <taxon>Malpighiales</taxon>
        <taxon>Salicaceae</taxon>
        <taxon>Saliceae</taxon>
        <taxon>Populus</taxon>
    </lineage>
</organism>
<evidence type="ECO:0000313" key="3">
    <source>
        <dbReference type="Proteomes" id="UP000006729"/>
    </source>
</evidence>
<dbReference type="Proteomes" id="UP000006729">
    <property type="component" value="Chromosome 9"/>
</dbReference>
<sequence length="350" mass="40228">MASSSSKQLWEYLQEQQKPFVLDAYLSERKIMLNKKQKGPRSYDLNKRRIEQTRKILKLLLLKFTRTSQNQPVSSCHKAQKHEPVSKTIEKPRQFGEIEWLPTGSSSVAVRESFRCNVKDSHFYENHAPHRPKTSQPLTHSNLLTKVKQAAADINFQWECMEENEQLSPVSVLNELPSINKVSRFLPKQEGKAASASSTVLSRNAEEDNMLSAFLCDLLVKSLIEKHSLAGFADLQEVVGPAFSQHLKNNRVLRQNMQLLFDCVNEAIEVHRRMHRRKQHAQEFKSLQELGKIICEQICSWGKQEATEQININVSSTVEYGRYSQQRIGTEIGDAILNEIIQEVLDLFLQ</sequence>
<dbReference type="InterPro" id="IPR025486">
    <property type="entry name" value="DUF4378"/>
</dbReference>
<dbReference type="PANTHER" id="PTHR37613:SF3">
    <property type="entry name" value="DUF4378 DOMAIN-CONTAINING PROTEIN"/>
    <property type="match status" value="1"/>
</dbReference>
<reference evidence="2 3" key="1">
    <citation type="journal article" date="2006" name="Science">
        <title>The genome of black cottonwood, Populus trichocarpa (Torr. &amp; Gray).</title>
        <authorList>
            <person name="Tuskan G.A."/>
            <person name="Difazio S."/>
            <person name="Jansson S."/>
            <person name="Bohlmann J."/>
            <person name="Grigoriev I."/>
            <person name="Hellsten U."/>
            <person name="Putnam N."/>
            <person name="Ralph S."/>
            <person name="Rombauts S."/>
            <person name="Salamov A."/>
            <person name="Schein J."/>
            <person name="Sterck L."/>
            <person name="Aerts A."/>
            <person name="Bhalerao R.R."/>
            <person name="Bhalerao R.P."/>
            <person name="Blaudez D."/>
            <person name="Boerjan W."/>
            <person name="Brun A."/>
            <person name="Brunner A."/>
            <person name="Busov V."/>
            <person name="Campbell M."/>
            <person name="Carlson J."/>
            <person name="Chalot M."/>
            <person name="Chapman J."/>
            <person name="Chen G.L."/>
            <person name="Cooper D."/>
            <person name="Coutinho P.M."/>
            <person name="Couturier J."/>
            <person name="Covert S."/>
            <person name="Cronk Q."/>
            <person name="Cunningham R."/>
            <person name="Davis J."/>
            <person name="Degroeve S."/>
            <person name="Dejardin A."/>
            <person name="Depamphilis C."/>
            <person name="Detter J."/>
            <person name="Dirks B."/>
            <person name="Dubchak I."/>
            <person name="Duplessis S."/>
            <person name="Ehlting J."/>
            <person name="Ellis B."/>
            <person name="Gendler K."/>
            <person name="Goodstein D."/>
            <person name="Gribskov M."/>
            <person name="Grimwood J."/>
            <person name="Groover A."/>
            <person name="Gunter L."/>
            <person name="Hamberger B."/>
            <person name="Heinze B."/>
            <person name="Helariutta Y."/>
            <person name="Henrissat B."/>
            <person name="Holligan D."/>
            <person name="Holt R."/>
            <person name="Huang W."/>
            <person name="Islam-Faridi N."/>
            <person name="Jones S."/>
            <person name="Jones-Rhoades M."/>
            <person name="Jorgensen R."/>
            <person name="Joshi C."/>
            <person name="Kangasjarvi J."/>
            <person name="Karlsson J."/>
            <person name="Kelleher C."/>
            <person name="Kirkpatrick R."/>
            <person name="Kirst M."/>
            <person name="Kohler A."/>
            <person name="Kalluri U."/>
            <person name="Larimer F."/>
            <person name="Leebens-Mack J."/>
            <person name="Leple J.C."/>
            <person name="Locascio P."/>
            <person name="Lou Y."/>
            <person name="Lucas S."/>
            <person name="Martin F."/>
            <person name="Montanini B."/>
            <person name="Napoli C."/>
            <person name="Nelson D.R."/>
            <person name="Nelson C."/>
            <person name="Nieminen K."/>
            <person name="Nilsson O."/>
            <person name="Pereda V."/>
            <person name="Peter G."/>
            <person name="Philippe R."/>
            <person name="Pilate G."/>
            <person name="Poliakov A."/>
            <person name="Razumovskaya J."/>
            <person name="Richardson P."/>
            <person name="Rinaldi C."/>
            <person name="Ritland K."/>
            <person name="Rouze P."/>
            <person name="Ryaboy D."/>
            <person name="Schmutz J."/>
            <person name="Schrader J."/>
            <person name="Segerman B."/>
            <person name="Shin H."/>
            <person name="Siddiqui A."/>
            <person name="Sterky F."/>
            <person name="Terry A."/>
            <person name="Tsai C.J."/>
            <person name="Uberbacher E."/>
            <person name="Unneberg P."/>
            <person name="Vahala J."/>
            <person name="Wall K."/>
            <person name="Wessler S."/>
            <person name="Yang G."/>
            <person name="Yin T."/>
            <person name="Douglas C."/>
            <person name="Marra M."/>
            <person name="Sandberg G."/>
            <person name="Van de Peer Y."/>
            <person name="Rokhsar D."/>
        </authorList>
    </citation>
    <scope>NUCLEOTIDE SEQUENCE [LARGE SCALE GENOMIC DNA]</scope>
    <source>
        <strain evidence="3">cv. Nisqually</strain>
    </source>
</reference>
<dbReference type="PANTHER" id="PTHR37613">
    <property type="entry name" value="DUF4378 DOMAIN PROTEIN"/>
    <property type="match status" value="1"/>
</dbReference>
<protein>
    <recommendedName>
        <fullName evidence="1">DUF4378 domain-containing protein</fullName>
    </recommendedName>
</protein>
<dbReference type="EMBL" id="CM009298">
    <property type="protein sequence ID" value="PNT20354.1"/>
    <property type="molecule type" value="Genomic_DNA"/>
</dbReference>
<evidence type="ECO:0000259" key="1">
    <source>
        <dbReference type="Pfam" id="PF14309"/>
    </source>
</evidence>
<feature type="domain" description="DUF4378" evidence="1">
    <location>
        <begin position="200"/>
        <end position="343"/>
    </location>
</feature>
<dbReference type="Pfam" id="PF14309">
    <property type="entry name" value="DUF4378"/>
    <property type="match status" value="1"/>
</dbReference>
<accession>A0A2K1Z4Z8</accession>
<dbReference type="InParanoid" id="A0A2K1Z4Z8"/>
<gene>
    <name evidence="2" type="ORF">POPTR_009G085500</name>
</gene>
<name>A0A2K1Z4Z8_POPTR</name>
<keyword evidence="3" id="KW-1185">Reference proteome</keyword>
<proteinExistence type="predicted"/>
<dbReference type="AlphaFoldDB" id="A0A2K1Z4Z8"/>